<dbReference type="InterPro" id="IPR000971">
    <property type="entry name" value="Globin"/>
</dbReference>
<dbReference type="InterPro" id="IPR009050">
    <property type="entry name" value="Globin-like_sf"/>
</dbReference>
<evidence type="ECO:0000256" key="6">
    <source>
        <dbReference type="ARBA" id="ARBA00022617"/>
    </source>
</evidence>
<evidence type="ECO:0000256" key="2">
    <source>
        <dbReference type="ARBA" id="ARBA00001974"/>
    </source>
</evidence>
<accession>A0AA38RHS4</accession>
<dbReference type="GO" id="GO:0046872">
    <property type="term" value="F:metal ion binding"/>
    <property type="evidence" value="ECO:0007669"/>
    <property type="project" value="UniProtKB-KW"/>
</dbReference>
<evidence type="ECO:0000256" key="15">
    <source>
        <dbReference type="ARBA" id="ARBA00049433"/>
    </source>
</evidence>
<dbReference type="EMBL" id="JANBVN010000251">
    <property type="protein sequence ID" value="KAJ9130899.1"/>
    <property type="molecule type" value="Genomic_DNA"/>
</dbReference>
<keyword evidence="12" id="KW-0408">Iron</keyword>
<dbReference type="PANTHER" id="PTHR43396:SF3">
    <property type="entry name" value="FLAVOHEMOPROTEIN"/>
    <property type="match status" value="1"/>
</dbReference>
<dbReference type="SUPFAM" id="SSF46458">
    <property type="entry name" value="Globin-like"/>
    <property type="match status" value="1"/>
</dbReference>
<dbReference type="GO" id="GO:0008941">
    <property type="term" value="F:nitric oxide dioxygenase NAD(P)H activity"/>
    <property type="evidence" value="ECO:0007669"/>
    <property type="project" value="UniProtKB-EC"/>
</dbReference>
<dbReference type="Gene3D" id="3.40.50.80">
    <property type="entry name" value="Nucleotide-binding domain of ferredoxin-NADP reductase (FNR) module"/>
    <property type="match status" value="1"/>
</dbReference>
<dbReference type="CDD" id="cd08922">
    <property type="entry name" value="FHb-globin"/>
    <property type="match status" value="1"/>
</dbReference>
<evidence type="ECO:0000256" key="10">
    <source>
        <dbReference type="ARBA" id="ARBA00022857"/>
    </source>
</evidence>
<evidence type="ECO:0000313" key="19">
    <source>
        <dbReference type="Proteomes" id="UP001174691"/>
    </source>
</evidence>
<name>A0AA38RHS4_9PEZI</name>
<comment type="catalytic activity">
    <reaction evidence="15">
        <text>2 nitric oxide + NADPH + 2 O2 = 2 nitrate + NADP(+) + H(+)</text>
        <dbReference type="Rhea" id="RHEA:19465"/>
        <dbReference type="ChEBI" id="CHEBI:15378"/>
        <dbReference type="ChEBI" id="CHEBI:15379"/>
        <dbReference type="ChEBI" id="CHEBI:16480"/>
        <dbReference type="ChEBI" id="CHEBI:17632"/>
        <dbReference type="ChEBI" id="CHEBI:57783"/>
        <dbReference type="ChEBI" id="CHEBI:58349"/>
        <dbReference type="EC" id="1.14.12.17"/>
    </reaction>
</comment>
<dbReference type="InterPro" id="IPR017938">
    <property type="entry name" value="Riboflavin_synthase-like_b-brl"/>
</dbReference>
<dbReference type="SUPFAM" id="SSF63380">
    <property type="entry name" value="Riboflavin synthase domain-like"/>
    <property type="match status" value="1"/>
</dbReference>
<dbReference type="Gene3D" id="2.40.30.10">
    <property type="entry name" value="Translation factors"/>
    <property type="match status" value="1"/>
</dbReference>
<dbReference type="PROSITE" id="PS01033">
    <property type="entry name" value="GLOBIN"/>
    <property type="match status" value="1"/>
</dbReference>
<keyword evidence="8" id="KW-0479">Metal-binding</keyword>
<evidence type="ECO:0000256" key="14">
    <source>
        <dbReference type="ARBA" id="ARBA00048649"/>
    </source>
</evidence>
<dbReference type="AlphaFoldDB" id="A0AA38RHS4"/>
<comment type="catalytic activity">
    <reaction evidence="14">
        <text>2 nitric oxide + NADH + 2 O2 = 2 nitrate + NAD(+) + H(+)</text>
        <dbReference type="Rhea" id="RHEA:19469"/>
        <dbReference type="ChEBI" id="CHEBI:15378"/>
        <dbReference type="ChEBI" id="CHEBI:15379"/>
        <dbReference type="ChEBI" id="CHEBI:16480"/>
        <dbReference type="ChEBI" id="CHEBI:17632"/>
        <dbReference type="ChEBI" id="CHEBI:57540"/>
        <dbReference type="ChEBI" id="CHEBI:57945"/>
        <dbReference type="EC" id="1.14.12.17"/>
    </reaction>
</comment>
<dbReference type="Pfam" id="PF00042">
    <property type="entry name" value="Globin"/>
    <property type="match status" value="1"/>
</dbReference>
<evidence type="ECO:0000256" key="8">
    <source>
        <dbReference type="ARBA" id="ARBA00022723"/>
    </source>
</evidence>
<keyword evidence="10" id="KW-0521">NADP</keyword>
<evidence type="ECO:0000256" key="9">
    <source>
        <dbReference type="ARBA" id="ARBA00022827"/>
    </source>
</evidence>
<evidence type="ECO:0000256" key="11">
    <source>
        <dbReference type="ARBA" id="ARBA00023002"/>
    </source>
</evidence>
<comment type="similarity">
    <text evidence="3">In the C-terminal section; belongs to the flavoprotein pyridine nucleotide cytochrome reductase family.</text>
</comment>
<dbReference type="PANTHER" id="PTHR43396">
    <property type="entry name" value="FLAVOHEMOPROTEIN"/>
    <property type="match status" value="1"/>
</dbReference>
<feature type="domain" description="Globin" evidence="16">
    <location>
        <begin position="2"/>
        <end position="139"/>
    </location>
</feature>
<organism evidence="18 19">
    <name type="scientific">Coniochaeta hoffmannii</name>
    <dbReference type="NCBI Taxonomy" id="91930"/>
    <lineage>
        <taxon>Eukaryota</taxon>
        <taxon>Fungi</taxon>
        <taxon>Dikarya</taxon>
        <taxon>Ascomycota</taxon>
        <taxon>Pezizomycotina</taxon>
        <taxon>Sordariomycetes</taxon>
        <taxon>Sordariomycetidae</taxon>
        <taxon>Coniochaetales</taxon>
        <taxon>Coniochaetaceae</taxon>
        <taxon>Coniochaeta</taxon>
    </lineage>
</organism>
<dbReference type="CDD" id="cd06184">
    <property type="entry name" value="flavohem_like_fad_nad_binding"/>
    <property type="match status" value="1"/>
</dbReference>
<dbReference type="GO" id="GO:0009636">
    <property type="term" value="P:response to toxic substance"/>
    <property type="evidence" value="ECO:0007669"/>
    <property type="project" value="UniProtKB-KW"/>
</dbReference>
<reference evidence="18" key="1">
    <citation type="submission" date="2022-07" db="EMBL/GenBank/DDBJ databases">
        <title>Fungi with potential for degradation of polypropylene.</title>
        <authorList>
            <person name="Gostincar C."/>
        </authorList>
    </citation>
    <scope>NUCLEOTIDE SEQUENCE</scope>
    <source>
        <strain evidence="18">EXF-13287</strain>
    </source>
</reference>
<evidence type="ECO:0000256" key="7">
    <source>
        <dbReference type="ARBA" id="ARBA00022630"/>
    </source>
</evidence>
<evidence type="ECO:0000256" key="1">
    <source>
        <dbReference type="ARBA" id="ARBA00001970"/>
    </source>
</evidence>
<dbReference type="FunFam" id="2.40.30.10:FF:000034">
    <property type="entry name" value="Flavohemoprotein"/>
    <property type="match status" value="1"/>
</dbReference>
<protein>
    <recommendedName>
        <fullName evidence="4">nitric oxide dioxygenase</fullName>
        <ecNumber evidence="4">1.14.12.17</ecNumber>
    </recommendedName>
</protein>
<dbReference type="GO" id="GO:0019825">
    <property type="term" value="F:oxygen binding"/>
    <property type="evidence" value="ECO:0007669"/>
    <property type="project" value="InterPro"/>
</dbReference>
<keyword evidence="13" id="KW-0520">NAD</keyword>
<sequence length="416" mass="47186">MALNYQQTRIIKSTVPILQEHGEELAATFYRTMIAAHPELNNYFNTANQKNGRQPRALTSVILHFAKNISDIGEIIPKLERVCQKHCSLGIHPEHYDIVGKYLLQAFGVILGPAMTPQVHDAWTKAYWTLARMLIGREVQLYRDFDKWTGYRKFRVTRKVQECEDIWSLYLAPVDGKALPRFLPGQYVSLQVHVPTLGYDQSRQFALSDAPRQDCYRITVKRDLGSQYANAVSKCYFNPGLVSNYLVDHVQVGDVLEASHPAGEFYLDTEQGSSVPLVLISAGVGMAPLMSMLNTVAETQPHRDVSWIYGGRNGIPFDNHIEMVKRKLPGLKTNIFRTEMATAALAGVERKEYDFRVDLAQVDREDLFLSHGGTEYYICGPEQFMMEMNDYLLAEGVQKVRIKVQLLSTGDLAFKK</sequence>
<dbReference type="EC" id="1.14.12.17" evidence="4"/>
<keyword evidence="5" id="KW-0216">Detoxification</keyword>
<keyword evidence="7" id="KW-0285">Flavoprotein</keyword>
<dbReference type="InterPro" id="IPR039261">
    <property type="entry name" value="FNR_nucleotide-bd"/>
</dbReference>
<dbReference type="GO" id="GO:0020037">
    <property type="term" value="F:heme binding"/>
    <property type="evidence" value="ECO:0007669"/>
    <property type="project" value="InterPro"/>
</dbReference>
<evidence type="ECO:0000256" key="5">
    <source>
        <dbReference type="ARBA" id="ARBA00022575"/>
    </source>
</evidence>
<dbReference type="FunFam" id="1.10.490.10:FF:000003">
    <property type="entry name" value="Flavohemoprotein"/>
    <property type="match status" value="1"/>
</dbReference>
<evidence type="ECO:0000256" key="12">
    <source>
        <dbReference type="ARBA" id="ARBA00023004"/>
    </source>
</evidence>
<evidence type="ECO:0000256" key="3">
    <source>
        <dbReference type="ARBA" id="ARBA00006401"/>
    </source>
</evidence>
<dbReference type="GO" id="GO:0071949">
    <property type="term" value="F:FAD binding"/>
    <property type="evidence" value="ECO:0007669"/>
    <property type="project" value="TreeGrafter"/>
</dbReference>
<comment type="cofactor">
    <cofactor evidence="1">
        <name>heme b</name>
        <dbReference type="ChEBI" id="CHEBI:60344"/>
    </cofactor>
</comment>
<evidence type="ECO:0000259" key="17">
    <source>
        <dbReference type="PROSITE" id="PS51384"/>
    </source>
</evidence>
<dbReference type="SUPFAM" id="SSF52343">
    <property type="entry name" value="Ferredoxin reductase-like, C-terminal NADP-linked domain"/>
    <property type="match status" value="1"/>
</dbReference>
<keyword evidence="19" id="KW-1185">Reference proteome</keyword>
<comment type="cofactor">
    <cofactor evidence="2">
        <name>FAD</name>
        <dbReference type="ChEBI" id="CHEBI:57692"/>
    </cofactor>
</comment>
<keyword evidence="6" id="KW-0349">Heme</keyword>
<dbReference type="GO" id="GO:0071500">
    <property type="term" value="P:cellular response to nitrosative stress"/>
    <property type="evidence" value="ECO:0007669"/>
    <property type="project" value="TreeGrafter"/>
</dbReference>
<dbReference type="Gene3D" id="1.10.490.10">
    <property type="entry name" value="Globins"/>
    <property type="match status" value="1"/>
</dbReference>
<dbReference type="PROSITE" id="PS51384">
    <property type="entry name" value="FAD_FR"/>
    <property type="match status" value="1"/>
</dbReference>
<evidence type="ECO:0000256" key="13">
    <source>
        <dbReference type="ARBA" id="ARBA00023027"/>
    </source>
</evidence>
<dbReference type="InterPro" id="IPR001433">
    <property type="entry name" value="OxRdtase_FAD/NAD-bd"/>
</dbReference>
<feature type="domain" description="FAD-binding FR-type" evidence="17">
    <location>
        <begin position="149"/>
        <end position="268"/>
    </location>
</feature>
<evidence type="ECO:0000313" key="18">
    <source>
        <dbReference type="EMBL" id="KAJ9130899.1"/>
    </source>
</evidence>
<dbReference type="InterPro" id="IPR012292">
    <property type="entry name" value="Globin/Proto"/>
</dbReference>
<comment type="caution">
    <text evidence="18">The sequence shown here is derived from an EMBL/GenBank/DDBJ whole genome shotgun (WGS) entry which is preliminary data.</text>
</comment>
<keyword evidence="9" id="KW-0274">FAD</keyword>
<gene>
    <name evidence="18" type="ORF">NKR19_g9710</name>
</gene>
<proteinExistence type="inferred from homology"/>
<dbReference type="GO" id="GO:0046210">
    <property type="term" value="P:nitric oxide catabolic process"/>
    <property type="evidence" value="ECO:0007669"/>
    <property type="project" value="TreeGrafter"/>
</dbReference>
<dbReference type="Pfam" id="PF00175">
    <property type="entry name" value="NAD_binding_1"/>
    <property type="match status" value="1"/>
</dbReference>
<evidence type="ECO:0000256" key="4">
    <source>
        <dbReference type="ARBA" id="ARBA00012229"/>
    </source>
</evidence>
<dbReference type="Proteomes" id="UP001174691">
    <property type="component" value="Unassembled WGS sequence"/>
</dbReference>
<evidence type="ECO:0000259" key="16">
    <source>
        <dbReference type="PROSITE" id="PS01033"/>
    </source>
</evidence>
<dbReference type="InterPro" id="IPR017927">
    <property type="entry name" value="FAD-bd_FR_type"/>
</dbReference>
<keyword evidence="11" id="KW-0560">Oxidoreductase</keyword>